<evidence type="ECO:0000256" key="1">
    <source>
        <dbReference type="ARBA" id="ARBA00004651"/>
    </source>
</evidence>
<keyword evidence="9" id="KW-1185">Reference proteome</keyword>
<dbReference type="AlphaFoldDB" id="A0A2R5G6L9"/>
<protein>
    <recommendedName>
        <fullName evidence="10">Chromate transport protein</fullName>
    </recommendedName>
</protein>
<evidence type="ECO:0000256" key="7">
    <source>
        <dbReference type="SAM" id="Phobius"/>
    </source>
</evidence>
<dbReference type="InterPro" id="IPR014047">
    <property type="entry name" value="Chr_Tranpt_l_chain"/>
</dbReference>
<dbReference type="OrthoDB" id="2160638at2759"/>
<evidence type="ECO:0008006" key="10">
    <source>
        <dbReference type="Google" id="ProtNLM"/>
    </source>
</evidence>
<feature type="transmembrane region" description="Helical" evidence="7">
    <location>
        <begin position="395"/>
        <end position="415"/>
    </location>
</feature>
<feature type="transmembrane region" description="Helical" evidence="7">
    <location>
        <begin position="435"/>
        <end position="456"/>
    </location>
</feature>
<dbReference type="InterPro" id="IPR003370">
    <property type="entry name" value="Chromate_transpt"/>
</dbReference>
<evidence type="ECO:0000256" key="2">
    <source>
        <dbReference type="ARBA" id="ARBA00005262"/>
    </source>
</evidence>
<feature type="transmembrane region" description="Helical" evidence="7">
    <location>
        <begin position="302"/>
        <end position="320"/>
    </location>
</feature>
<feature type="transmembrane region" description="Helical" evidence="7">
    <location>
        <begin position="150"/>
        <end position="172"/>
    </location>
</feature>
<dbReference type="GO" id="GO:0015109">
    <property type="term" value="F:chromate transmembrane transporter activity"/>
    <property type="evidence" value="ECO:0007669"/>
    <property type="project" value="InterPro"/>
</dbReference>
<feature type="transmembrane region" description="Helical" evidence="7">
    <location>
        <begin position="116"/>
        <end position="138"/>
    </location>
</feature>
<keyword evidence="4 7" id="KW-0812">Transmembrane</keyword>
<evidence type="ECO:0000313" key="8">
    <source>
        <dbReference type="EMBL" id="GBG26175.1"/>
    </source>
</evidence>
<feature type="transmembrane region" description="Helical" evidence="7">
    <location>
        <begin position="358"/>
        <end position="383"/>
    </location>
</feature>
<name>A0A2R5G6L9_9STRA</name>
<keyword evidence="6 7" id="KW-0472">Membrane</keyword>
<comment type="subcellular location">
    <subcellularLocation>
        <location evidence="1">Cell membrane</location>
        <topology evidence="1">Multi-pass membrane protein</topology>
    </subcellularLocation>
</comment>
<comment type="caution">
    <text evidence="8">The sequence shown here is derived from an EMBL/GenBank/DDBJ whole genome shotgun (WGS) entry which is preliminary data.</text>
</comment>
<evidence type="ECO:0000256" key="3">
    <source>
        <dbReference type="ARBA" id="ARBA00022475"/>
    </source>
</evidence>
<dbReference type="NCBIfam" id="TIGR00937">
    <property type="entry name" value="2A51"/>
    <property type="match status" value="1"/>
</dbReference>
<dbReference type="Pfam" id="PF02417">
    <property type="entry name" value="Chromate_transp"/>
    <property type="match status" value="2"/>
</dbReference>
<dbReference type="PANTHER" id="PTHR33567:SF3">
    <property type="entry name" value="CHROMATE ION TRANSPORTER (EUROFUNG)"/>
    <property type="match status" value="1"/>
</dbReference>
<evidence type="ECO:0000313" key="9">
    <source>
        <dbReference type="Proteomes" id="UP000241890"/>
    </source>
</evidence>
<feature type="transmembrane region" description="Helical" evidence="7">
    <location>
        <begin position="261"/>
        <end position="282"/>
    </location>
</feature>
<accession>A0A2R5G6L9</accession>
<evidence type="ECO:0000256" key="6">
    <source>
        <dbReference type="ARBA" id="ARBA00023136"/>
    </source>
</evidence>
<feature type="transmembrane region" description="Helical" evidence="7">
    <location>
        <begin position="206"/>
        <end position="225"/>
    </location>
</feature>
<gene>
    <name evidence="8" type="ORF">FCC1311_023952</name>
</gene>
<feature type="transmembrane region" description="Helical" evidence="7">
    <location>
        <begin position="332"/>
        <end position="352"/>
    </location>
</feature>
<keyword evidence="3" id="KW-1003">Cell membrane</keyword>
<dbReference type="EMBL" id="BEYU01000019">
    <property type="protein sequence ID" value="GBG26175.1"/>
    <property type="molecule type" value="Genomic_DNA"/>
</dbReference>
<comment type="similarity">
    <text evidence="2">Belongs to the chromate ion transporter (CHR) (TC 2.A.51) family.</text>
</comment>
<evidence type="ECO:0000256" key="4">
    <source>
        <dbReference type="ARBA" id="ARBA00022692"/>
    </source>
</evidence>
<reference evidence="8 9" key="1">
    <citation type="submission" date="2017-12" db="EMBL/GenBank/DDBJ databases">
        <title>Sequencing, de novo assembly and annotation of complete genome of a new Thraustochytrid species, strain FCC1311.</title>
        <authorList>
            <person name="Sedici K."/>
            <person name="Godart F."/>
            <person name="Aiese Cigliano R."/>
            <person name="Sanseverino W."/>
            <person name="Barakat M."/>
            <person name="Ortet P."/>
            <person name="Marechal E."/>
            <person name="Cagnac O."/>
            <person name="Amato A."/>
        </authorList>
    </citation>
    <scope>NUCLEOTIDE SEQUENCE [LARGE SCALE GENOMIC DNA]</scope>
</reference>
<sequence>MSGEDDAAVSAKVQDVEEADVDKVLEEQGMANTEGMSFIERLAEVFVGFLPLGLIAFGGPAAHIGILQQQFVEKRKWLDTERFVELMSVGQGLPGPTSTQMVVAIGATRAGIPGGLVAFVLWNLPSFIVCVTVALLAVSTLDETLPDYLIGLPAAATSLVFLAAYSLGVKVLSHEESYVQKLKIALATASTVGTLLITGDDRINNRWASLAFPVMLIIGGVITVVDSRRPGKLENYFTPPTEIDEADNRSILKNINISPRLGLLLFITWIVTLVSFIALRSAGVLAPGGYGELFEAFFRTGSIIYGGGQVVLPMLLVEVVETGWLAESDFFIGFGLVQSLPGPLFNFSSYLGAVYKGIVGALVAWVGLFGPGLLLIFAFLPLWMHVRRNPTFKCFLAGVNAAAIGLIVAACAQLWEKAVNSWASTAVFVLTGSLIRFFDVFVPLAILIGGLVGFLLSPTGVNFAQGFS</sequence>
<dbReference type="PANTHER" id="PTHR33567">
    <property type="entry name" value="CHROMATE ION TRANSPORTER (EUROFUNG)"/>
    <property type="match status" value="1"/>
</dbReference>
<feature type="transmembrane region" description="Helical" evidence="7">
    <location>
        <begin position="45"/>
        <end position="67"/>
    </location>
</feature>
<dbReference type="InParanoid" id="A0A2R5G6L9"/>
<keyword evidence="5 7" id="KW-1133">Transmembrane helix</keyword>
<feature type="transmembrane region" description="Helical" evidence="7">
    <location>
        <begin position="184"/>
        <end position="200"/>
    </location>
</feature>
<proteinExistence type="inferred from homology"/>
<dbReference type="GO" id="GO:0005886">
    <property type="term" value="C:plasma membrane"/>
    <property type="evidence" value="ECO:0007669"/>
    <property type="project" value="UniProtKB-SubCell"/>
</dbReference>
<dbReference type="Proteomes" id="UP000241890">
    <property type="component" value="Unassembled WGS sequence"/>
</dbReference>
<evidence type="ECO:0000256" key="5">
    <source>
        <dbReference type="ARBA" id="ARBA00022989"/>
    </source>
</evidence>
<dbReference type="PIRSF" id="PIRSF004810">
    <property type="entry name" value="ChrA"/>
    <property type="match status" value="1"/>
</dbReference>
<organism evidence="8 9">
    <name type="scientific">Hondaea fermentalgiana</name>
    <dbReference type="NCBI Taxonomy" id="2315210"/>
    <lineage>
        <taxon>Eukaryota</taxon>
        <taxon>Sar</taxon>
        <taxon>Stramenopiles</taxon>
        <taxon>Bigyra</taxon>
        <taxon>Labyrinthulomycetes</taxon>
        <taxon>Thraustochytrida</taxon>
        <taxon>Thraustochytriidae</taxon>
        <taxon>Hondaea</taxon>
    </lineage>
</organism>